<dbReference type="SUPFAM" id="SSF55048">
    <property type="entry name" value="Probable ACP-binding domain of malonyl-CoA ACP transacylase"/>
    <property type="match status" value="1"/>
</dbReference>
<dbReference type="InterPro" id="IPR036291">
    <property type="entry name" value="NAD(P)-bd_dom_sf"/>
</dbReference>
<dbReference type="InterPro" id="IPR016039">
    <property type="entry name" value="Thiolase-like"/>
</dbReference>
<organism evidence="11 12">
    <name type="scientific">Streptomyces polygonati</name>
    <dbReference type="NCBI Taxonomy" id="1617087"/>
    <lineage>
        <taxon>Bacteria</taxon>
        <taxon>Bacillati</taxon>
        <taxon>Actinomycetota</taxon>
        <taxon>Actinomycetes</taxon>
        <taxon>Kitasatosporales</taxon>
        <taxon>Streptomycetaceae</taxon>
        <taxon>Streptomyces</taxon>
    </lineage>
</organism>
<comment type="caution">
    <text evidence="11">The sequence shown here is derived from an EMBL/GenBank/DDBJ whole genome shotgun (WGS) entry which is preliminary data.</text>
</comment>
<dbReference type="SUPFAM" id="SSF51735">
    <property type="entry name" value="NAD(P)-binding Rossmann-fold domains"/>
    <property type="match status" value="1"/>
</dbReference>
<feature type="compositionally biased region" description="Low complexity" evidence="7">
    <location>
        <begin position="924"/>
        <end position="933"/>
    </location>
</feature>
<keyword evidence="5" id="KW-0045">Antibiotic biosynthesis</keyword>
<dbReference type="InterPro" id="IPR020807">
    <property type="entry name" value="PKS_DH"/>
</dbReference>
<evidence type="ECO:0000259" key="8">
    <source>
        <dbReference type="PROSITE" id="PS50075"/>
    </source>
</evidence>
<dbReference type="InterPro" id="IPR057326">
    <property type="entry name" value="KR_dom"/>
</dbReference>
<dbReference type="PROSITE" id="PS52019">
    <property type="entry name" value="PKS_MFAS_DH"/>
    <property type="match status" value="1"/>
</dbReference>
<dbReference type="InterPro" id="IPR049900">
    <property type="entry name" value="PKS_mFAS_DH"/>
</dbReference>
<dbReference type="Pfam" id="PF21089">
    <property type="entry name" value="PKS_DH_N"/>
    <property type="match status" value="1"/>
</dbReference>
<dbReference type="InterPro" id="IPR049551">
    <property type="entry name" value="PKS_DH_C"/>
</dbReference>
<feature type="region of interest" description="C-terminal hotdog fold" evidence="6">
    <location>
        <begin position="1602"/>
        <end position="1748"/>
    </location>
</feature>
<evidence type="ECO:0000256" key="1">
    <source>
        <dbReference type="ARBA" id="ARBA00004792"/>
    </source>
</evidence>
<dbReference type="SMART" id="SM00826">
    <property type="entry name" value="PKS_DH"/>
    <property type="match status" value="1"/>
</dbReference>
<dbReference type="SMART" id="SM00825">
    <property type="entry name" value="PKS_KS"/>
    <property type="match status" value="1"/>
</dbReference>
<evidence type="ECO:0000256" key="2">
    <source>
        <dbReference type="ARBA" id="ARBA00022450"/>
    </source>
</evidence>
<evidence type="ECO:0000256" key="5">
    <source>
        <dbReference type="ARBA" id="ARBA00023194"/>
    </source>
</evidence>
<dbReference type="InterPro" id="IPR042104">
    <property type="entry name" value="PKS_dehydratase_sf"/>
</dbReference>
<evidence type="ECO:0000256" key="6">
    <source>
        <dbReference type="PROSITE-ProRule" id="PRU01363"/>
    </source>
</evidence>
<evidence type="ECO:0000313" key="12">
    <source>
        <dbReference type="Proteomes" id="UP001595765"/>
    </source>
</evidence>
<dbReference type="InterPro" id="IPR016035">
    <property type="entry name" value="Acyl_Trfase/lysoPLipase"/>
</dbReference>
<evidence type="ECO:0000259" key="10">
    <source>
        <dbReference type="PROSITE" id="PS52019"/>
    </source>
</evidence>
<dbReference type="Pfam" id="PF02801">
    <property type="entry name" value="Ketoacyl-synt_C"/>
    <property type="match status" value="1"/>
</dbReference>
<sequence length="1948" mass="204389">MTTAQSGRIAVVGIACRYPDADGPEDLWRNVLAGRRAFRRLPDVRMRREDYYSPDPTAPDRFYTDKAAVLEGFTFDRIKHKIAGSTFRSTDMTHWLALETAARALEDAGFPDGAGLAGSNTGVIIGNTLTGEFSRANLMRLRWPYVKRTVGAALREQGWDDTQLGEFLGQLEERYKSPFPPIDEDTLAGGLANTIAGRVCNYFDFKGGGFTVDGACSSSLLSVATSCNALVSGQLDVALAGGVDLSIDPFEVIGFAKTGALAKTEMKVYDKGSNGFWPGEGCGMIVLMRDEDAVERGLFRYATIAGWGYSSDGKGGITRPEASGHRLAIQRAYASAGFGFDTVRYIEGHGTGTAVGDETELRAFTEERLAADPAGVPAAISTVKGNFGHTKAAAGVAGLIKAILAVRHQVIPPATSHFEDHPVLQGDRPVLRVPDQAELWPEGAAIRAGVSSMGFGGINAHIVVEHADGARRASLGKVTRRLVRSRQDAEVLLLDAASTVDLRGQVAHLAEFSAQLSYAELADLAAGMHQRLDGRPVRAAVVARSPEEAALRFGKLLTLLDNGARTAVDTKDGIFLGNTRSAPKIGLLFPGQGAGRRGDGGAIRRRFTEVEALYEASELPETGDLVDTAVAQPRIATGSVAGLRVLAALGVTAAGAVGHSLGELSALHWAGALDEAGLLRTAAARGKIMRDASDGDGTMAGVSADAGTVAPLLSGEPVVIAGFNGPRQTVISGPVEAIARVSRKAAGRGLDVSKIAVSHAFHSAGVAPAAGALREHLASEAFAPLERPVASTVTGGMLPADTDLAELLERQVVQPVRFEEALTVLAADADLLVEVGPGRILRGLAAEICPDVPAISMDTDSASLTGTLQVLAAAYALGAPVRTEALFADRFTRPLALDKVFQFLASPTESAPEGDFTTIPATAARAGAAAPARTEQRQPAEAGTTGEPGASTLDILLRLAAERAELPLEAVRADSNAIDELHLSSITVGQILAQTSRELGVTAPLATSAMATSTLAELAAMLDELAATETAADSAASQTAPGVGPWVRAFAVDRIPAPAGPALTAAAGSWTLFSSERHPVAEALVAELSGRQLGNGVLLCLPEDTDEEHTPLMLSAVRAVLAQPGTRFVSVGYRRGAAGLAKTLHLESPEVATTLVTLPPAGDLSAGQVKEWVARISADVAATDGFSEVFYDRAGNRTVPVLRPLQPAAAGPDPRPLDATDVLLVTGGGKGITAECALSLARDSGASLALLGRSDPANDPELAMNLERMRAAGVTFTYLRADVTSPDEVKAAVSAARERLGTVTAILHGSGRNEPQGLVNLDESSFRRTLAPKISGLEAVLAATDPDDLKLLITFGSIIGRAGLRGEGDYATANDWLTDLTERVHEQHPHIRCLALEWSVWSGAGMGERLGVLESLMRDGIAPISPEHGIAVLSQLLADPAAPTSVVVMGRAEGLPTLTLPERELPLLRFLERVQVHYAGVELVADADLSATDDLYLPDHLLDGDLLFPAVLGMEAMAQAARALTGRETAPTLRDMEFLRPIVVPVDGSTTIRVAVLADDDQTLRAVIRSSETGFKADHFTAVLDYADRLPDASPGIATEPLLALDPHTELYGPVLFQGGRFQQLIGYRQLQAKGCVAEVSARSGATWFGTFHPGELLLADPGTRDTMMHALQCCVPDATLLPAGIERLHLADPAAVAGLDQVVLHATERSRNGDTYLYDLDITDPEGRLLERWTGLRLQAVRKQDGSGPWVPALLGPYLQRRTEQFLPQELRVAVHAETDGPPEGVAERRASTAAAVRIALGTPTEVRYRPDGKPETDTAGISASHGAGVTLAVAADGQVSCDVEVVAERSAEDWAGLLGADGAALAGLLAQENGESPDTAATRVWGAIECLRKTGHARVELVAAGAAGSGRWVMLRSGDTTVATFVTTLRSVGEPVVFALCTEGSV</sequence>
<dbReference type="RefSeq" id="WP_386429367.1">
    <property type="nucleotide sequence ID" value="NZ_JBHSBB010000010.1"/>
</dbReference>
<dbReference type="CDD" id="cd08953">
    <property type="entry name" value="KR_2_SDR_x"/>
    <property type="match status" value="1"/>
</dbReference>
<dbReference type="Gene3D" id="3.10.129.110">
    <property type="entry name" value="Polyketide synthase dehydratase"/>
    <property type="match status" value="1"/>
</dbReference>
<keyword evidence="2" id="KW-0596">Phosphopantetheine</keyword>
<name>A0ABV8HK46_9ACTN</name>
<dbReference type="CDD" id="cd00833">
    <property type="entry name" value="PKS"/>
    <property type="match status" value="1"/>
</dbReference>
<dbReference type="InterPro" id="IPR050091">
    <property type="entry name" value="PKS_NRPS_Biosynth_Enz"/>
</dbReference>
<dbReference type="Proteomes" id="UP001595765">
    <property type="component" value="Unassembled WGS sequence"/>
</dbReference>
<dbReference type="PANTHER" id="PTHR43775:SF37">
    <property type="entry name" value="SI:DKEY-61P9.11"/>
    <property type="match status" value="1"/>
</dbReference>
<feature type="domain" description="PKS/mFAS DH" evidence="10">
    <location>
        <begin position="1468"/>
        <end position="1748"/>
    </location>
</feature>
<keyword evidence="3" id="KW-0597">Phosphoprotein</keyword>
<dbReference type="InterPro" id="IPR016036">
    <property type="entry name" value="Malonyl_transacylase_ACP-bd"/>
</dbReference>
<dbReference type="SMART" id="SM00822">
    <property type="entry name" value="PKS_KR"/>
    <property type="match status" value="1"/>
</dbReference>
<dbReference type="InterPro" id="IPR020841">
    <property type="entry name" value="PKS_Beta-ketoAc_synthase_dom"/>
</dbReference>
<dbReference type="Pfam" id="PF00698">
    <property type="entry name" value="Acyl_transf_1"/>
    <property type="match status" value="1"/>
</dbReference>
<feature type="domain" description="Carrier" evidence="8">
    <location>
        <begin position="950"/>
        <end position="1026"/>
    </location>
</feature>
<dbReference type="Gene3D" id="3.40.47.10">
    <property type="match status" value="1"/>
</dbReference>
<dbReference type="Gene3D" id="3.40.50.720">
    <property type="entry name" value="NAD(P)-binding Rossmann-like Domain"/>
    <property type="match status" value="1"/>
</dbReference>
<evidence type="ECO:0000259" key="9">
    <source>
        <dbReference type="PROSITE" id="PS52004"/>
    </source>
</evidence>
<comment type="caution">
    <text evidence="6">Lacks conserved residue(s) required for the propagation of feature annotation.</text>
</comment>
<dbReference type="Pfam" id="PF14765">
    <property type="entry name" value="PS-DH"/>
    <property type="match status" value="1"/>
</dbReference>
<dbReference type="PROSITE" id="PS50075">
    <property type="entry name" value="CARRIER"/>
    <property type="match status" value="1"/>
</dbReference>
<dbReference type="Gene3D" id="3.40.366.10">
    <property type="entry name" value="Malonyl-Coenzyme A Acyl Carrier Protein, domain 2"/>
    <property type="match status" value="1"/>
</dbReference>
<dbReference type="PROSITE" id="PS52004">
    <property type="entry name" value="KS3_2"/>
    <property type="match status" value="1"/>
</dbReference>
<dbReference type="InterPro" id="IPR013968">
    <property type="entry name" value="PKS_KR"/>
</dbReference>
<comment type="pathway">
    <text evidence="1">Antibiotic biosynthesis.</text>
</comment>
<dbReference type="Pfam" id="PF08659">
    <property type="entry name" value="KR"/>
    <property type="match status" value="1"/>
</dbReference>
<reference evidence="12" key="1">
    <citation type="journal article" date="2019" name="Int. J. Syst. Evol. Microbiol.">
        <title>The Global Catalogue of Microorganisms (GCM) 10K type strain sequencing project: providing services to taxonomists for standard genome sequencing and annotation.</title>
        <authorList>
            <consortium name="The Broad Institute Genomics Platform"/>
            <consortium name="The Broad Institute Genome Sequencing Center for Infectious Disease"/>
            <person name="Wu L."/>
            <person name="Ma J."/>
        </authorList>
    </citation>
    <scope>NUCLEOTIDE SEQUENCE [LARGE SCALE GENOMIC DNA]</scope>
    <source>
        <strain evidence="12">CGMCC 4.7237</strain>
    </source>
</reference>
<feature type="region of interest" description="Disordered" evidence="7">
    <location>
        <begin position="924"/>
        <end position="949"/>
    </location>
</feature>
<proteinExistence type="predicted"/>
<protein>
    <submittedName>
        <fullName evidence="11">SDR family NAD(P)-dependent oxidoreductase</fullName>
    </submittedName>
</protein>
<dbReference type="PANTHER" id="PTHR43775">
    <property type="entry name" value="FATTY ACID SYNTHASE"/>
    <property type="match status" value="1"/>
</dbReference>
<evidence type="ECO:0000256" key="3">
    <source>
        <dbReference type="ARBA" id="ARBA00022553"/>
    </source>
</evidence>
<dbReference type="InterPro" id="IPR014031">
    <property type="entry name" value="Ketoacyl_synth_C"/>
</dbReference>
<feature type="domain" description="Ketosynthase family 3 (KS3)" evidence="9">
    <location>
        <begin position="6"/>
        <end position="466"/>
    </location>
</feature>
<dbReference type="SUPFAM" id="SSF53901">
    <property type="entry name" value="Thiolase-like"/>
    <property type="match status" value="1"/>
</dbReference>
<dbReference type="Pfam" id="PF00109">
    <property type="entry name" value="ketoacyl-synt"/>
    <property type="match status" value="1"/>
</dbReference>
<dbReference type="SUPFAM" id="SSF52151">
    <property type="entry name" value="FabD/lysophospholipase-like"/>
    <property type="match status" value="1"/>
</dbReference>
<dbReference type="InterPro" id="IPR014043">
    <property type="entry name" value="Acyl_transferase_dom"/>
</dbReference>
<dbReference type="InterPro" id="IPR036736">
    <property type="entry name" value="ACP-like_sf"/>
</dbReference>
<evidence type="ECO:0000256" key="7">
    <source>
        <dbReference type="SAM" id="MobiDB-lite"/>
    </source>
</evidence>
<keyword evidence="12" id="KW-1185">Reference proteome</keyword>
<accession>A0ABV8HK46</accession>
<gene>
    <name evidence="11" type="ORF">ACFO3J_13105</name>
</gene>
<dbReference type="Gene3D" id="1.10.1200.10">
    <property type="entry name" value="ACP-like"/>
    <property type="match status" value="1"/>
</dbReference>
<dbReference type="EMBL" id="JBHSBB010000010">
    <property type="protein sequence ID" value="MFC4032418.1"/>
    <property type="molecule type" value="Genomic_DNA"/>
</dbReference>
<dbReference type="InterPro" id="IPR014030">
    <property type="entry name" value="Ketoacyl_synth_N"/>
</dbReference>
<dbReference type="InterPro" id="IPR001227">
    <property type="entry name" value="Ac_transferase_dom_sf"/>
</dbReference>
<dbReference type="InterPro" id="IPR009081">
    <property type="entry name" value="PP-bd_ACP"/>
</dbReference>
<evidence type="ECO:0000256" key="4">
    <source>
        <dbReference type="ARBA" id="ARBA00022679"/>
    </source>
</evidence>
<dbReference type="InterPro" id="IPR049552">
    <property type="entry name" value="PKS_DH_N"/>
</dbReference>
<dbReference type="SMART" id="SM00827">
    <property type="entry name" value="PKS_AT"/>
    <property type="match status" value="1"/>
</dbReference>
<feature type="region of interest" description="N-terminal hotdog fold" evidence="6">
    <location>
        <begin position="1468"/>
        <end position="1591"/>
    </location>
</feature>
<evidence type="ECO:0000313" key="11">
    <source>
        <dbReference type="EMBL" id="MFC4032418.1"/>
    </source>
</evidence>
<keyword evidence="4" id="KW-0808">Transferase</keyword>
<dbReference type="SUPFAM" id="SSF47336">
    <property type="entry name" value="ACP-like"/>
    <property type="match status" value="1"/>
</dbReference>